<feature type="compositionally biased region" description="Basic and acidic residues" evidence="1">
    <location>
        <begin position="27"/>
        <end position="37"/>
    </location>
</feature>
<accession>A0A7Y8GRQ2</accession>
<organism evidence="3 4">
    <name type="scientific">Hydrogenophaga aromaticivorans</name>
    <dbReference type="NCBI Taxonomy" id="2610898"/>
    <lineage>
        <taxon>Bacteria</taxon>
        <taxon>Pseudomonadati</taxon>
        <taxon>Pseudomonadota</taxon>
        <taxon>Betaproteobacteria</taxon>
        <taxon>Burkholderiales</taxon>
        <taxon>Comamonadaceae</taxon>
        <taxon>Hydrogenophaga</taxon>
    </lineage>
</organism>
<keyword evidence="2" id="KW-0732">Signal</keyword>
<evidence type="ECO:0000313" key="3">
    <source>
        <dbReference type="EMBL" id="NWF43654.1"/>
    </source>
</evidence>
<proteinExistence type="predicted"/>
<dbReference type="AlphaFoldDB" id="A0A7Y8GRQ2"/>
<feature type="compositionally biased region" description="Low complexity" evidence="1">
    <location>
        <begin position="78"/>
        <end position="87"/>
    </location>
</feature>
<evidence type="ECO:0000313" key="4">
    <source>
        <dbReference type="Proteomes" id="UP000545507"/>
    </source>
</evidence>
<evidence type="ECO:0000256" key="1">
    <source>
        <dbReference type="SAM" id="MobiDB-lite"/>
    </source>
</evidence>
<gene>
    <name evidence="3" type="ORF">F3K02_00030</name>
</gene>
<feature type="compositionally biased region" description="Gly residues" evidence="1">
    <location>
        <begin position="88"/>
        <end position="112"/>
    </location>
</feature>
<feature type="chain" id="PRO_5031454890" description="Translation initiation factor IF-2" evidence="2">
    <location>
        <begin position="26"/>
        <end position="112"/>
    </location>
</feature>
<keyword evidence="4" id="KW-1185">Reference proteome</keyword>
<feature type="signal peptide" evidence="2">
    <location>
        <begin position="1"/>
        <end position="25"/>
    </location>
</feature>
<dbReference type="EMBL" id="VYGV01000001">
    <property type="protein sequence ID" value="NWF43654.1"/>
    <property type="molecule type" value="Genomic_DNA"/>
</dbReference>
<dbReference type="RefSeq" id="WP_177131875.1">
    <property type="nucleotide sequence ID" value="NZ_VYGV01000001.1"/>
</dbReference>
<evidence type="ECO:0008006" key="5">
    <source>
        <dbReference type="Google" id="ProtNLM"/>
    </source>
</evidence>
<comment type="caution">
    <text evidence="3">The sequence shown here is derived from an EMBL/GenBank/DDBJ whole genome shotgun (WGS) entry which is preliminary data.</text>
</comment>
<dbReference type="Proteomes" id="UP000545507">
    <property type="component" value="Unassembled WGS sequence"/>
</dbReference>
<feature type="region of interest" description="Disordered" evidence="1">
    <location>
        <begin position="24"/>
        <end position="53"/>
    </location>
</feature>
<evidence type="ECO:0000256" key="2">
    <source>
        <dbReference type="SAM" id="SignalP"/>
    </source>
</evidence>
<protein>
    <recommendedName>
        <fullName evidence="5">Translation initiation factor IF-2</fullName>
    </recommendedName>
</protein>
<name>A0A7Y8GRQ2_9BURK</name>
<sequence length="112" mass="10915">MTLSRWTSGLGLCALLCLQAQSALAAEPERPPVRPRETPVPALLSSDEVPPGMALPYGAGYEQRLRAAGSQNGATNHAASGASQGAGASRGGSGSGSGGSGGRGNGGAGRGR</sequence>
<reference evidence="3 4" key="1">
    <citation type="submission" date="2019-09" db="EMBL/GenBank/DDBJ databases">
        <title>Hydrogenophaga aromatica sp. nov., isolated from a para-xylene-degrading enrichment culture.</title>
        <authorList>
            <person name="Tancsics A."/>
            <person name="Banerjee S."/>
        </authorList>
    </citation>
    <scope>NUCLEOTIDE SEQUENCE [LARGE SCALE GENOMIC DNA]</scope>
    <source>
        <strain evidence="3 4">D2P1</strain>
    </source>
</reference>
<feature type="region of interest" description="Disordered" evidence="1">
    <location>
        <begin position="66"/>
        <end position="112"/>
    </location>
</feature>